<protein>
    <recommendedName>
        <fullName evidence="3">Phage gp6-like head-tail connector protein</fullName>
    </recommendedName>
</protein>
<name>A0A7Z0WIY4_9PSEU</name>
<sequence>MAWAPDYCTADDLAEYLRIDDDLDDAELERAVTASSRAIDRHTNRQFGLVATPEARYYTARWSRSRRTWLVPIDDLMTETGFEVATEQHAAGEFVAVVGPVLRPRNAGPEGRPWTELAIPDAFAVGARFGQPDGVRVTARFGWTTVPVAVEQASLLQASRLVARRSAPFGVAGSPEVGSEMRLLAKVDPDVAVTLDGYRRRVWAR</sequence>
<dbReference type="EMBL" id="MSIF01000014">
    <property type="protein sequence ID" value="OLF07753.1"/>
    <property type="molecule type" value="Genomic_DNA"/>
</dbReference>
<evidence type="ECO:0000313" key="1">
    <source>
        <dbReference type="EMBL" id="OLF07753.1"/>
    </source>
</evidence>
<dbReference type="Gene3D" id="1.10.3230.30">
    <property type="entry name" value="Phage gp6-like head-tail connector protein"/>
    <property type="match status" value="1"/>
</dbReference>
<evidence type="ECO:0000313" key="2">
    <source>
        <dbReference type="Proteomes" id="UP000185696"/>
    </source>
</evidence>
<dbReference type="Proteomes" id="UP000185696">
    <property type="component" value="Unassembled WGS sequence"/>
</dbReference>
<reference evidence="1 2" key="1">
    <citation type="submission" date="2016-12" db="EMBL/GenBank/DDBJ databases">
        <title>The draft genome sequence of Actinophytocola xinjiangensis.</title>
        <authorList>
            <person name="Wang W."/>
            <person name="Yuan L."/>
        </authorList>
    </citation>
    <scope>NUCLEOTIDE SEQUENCE [LARGE SCALE GENOMIC DNA]</scope>
    <source>
        <strain evidence="1 2">CGMCC 4.4663</strain>
    </source>
</reference>
<keyword evidence="2" id="KW-1185">Reference proteome</keyword>
<evidence type="ECO:0008006" key="3">
    <source>
        <dbReference type="Google" id="ProtNLM"/>
    </source>
</evidence>
<proteinExistence type="predicted"/>
<organism evidence="1 2">
    <name type="scientific">Actinophytocola xinjiangensis</name>
    <dbReference type="NCBI Taxonomy" id="485602"/>
    <lineage>
        <taxon>Bacteria</taxon>
        <taxon>Bacillati</taxon>
        <taxon>Actinomycetota</taxon>
        <taxon>Actinomycetes</taxon>
        <taxon>Pseudonocardiales</taxon>
        <taxon>Pseudonocardiaceae</taxon>
    </lineage>
</organism>
<accession>A0A7Z0WIY4</accession>
<comment type="caution">
    <text evidence="1">The sequence shown here is derived from an EMBL/GenBank/DDBJ whole genome shotgun (WGS) entry which is preliminary data.</text>
</comment>
<dbReference type="AlphaFoldDB" id="A0A7Z0WIY4"/>
<dbReference type="OrthoDB" id="3387386at2"/>
<gene>
    <name evidence="1" type="ORF">BLA60_25830</name>
</gene>